<dbReference type="EMBL" id="AP009386">
    <property type="protein sequence ID" value="BAG46012.1"/>
    <property type="molecule type" value="Genomic_DNA"/>
</dbReference>
<keyword evidence="1" id="KW-1133">Transmembrane helix</keyword>
<dbReference type="HOGENOM" id="CLU_1439483_0_0_4"/>
<keyword evidence="1" id="KW-0472">Membrane</keyword>
<dbReference type="KEGG" id="bmj:BMULJ_04155"/>
<name>A0A0H3KLB0_BURM1</name>
<organism evidence="2 3">
    <name type="scientific">Burkholderia multivorans (strain ATCC 17616 / 249)</name>
    <dbReference type="NCBI Taxonomy" id="395019"/>
    <lineage>
        <taxon>Bacteria</taxon>
        <taxon>Pseudomonadati</taxon>
        <taxon>Pseudomonadota</taxon>
        <taxon>Betaproteobacteria</taxon>
        <taxon>Burkholderiales</taxon>
        <taxon>Burkholderiaceae</taxon>
        <taxon>Burkholderia</taxon>
        <taxon>Burkholderia cepacia complex</taxon>
    </lineage>
</organism>
<evidence type="ECO:0000313" key="3">
    <source>
        <dbReference type="Proteomes" id="UP000008815"/>
    </source>
</evidence>
<proteinExistence type="predicted"/>
<sequence length="200" mass="22237">MEATRLFERRKFLKIALIGVGGTIAAATAGVGYLTLTNRFRERYGKLLVFDGHLADVVHALAEASVPDAPGFPSVEQAEVVPRMDEEMFFVNDKISSDVKAGLYLLDMLPLAHGHLSRLSRMSVSERRAFLSRASHTHDDTVRVVISNLSGMMRWYYYGHPSTWKAIGYDGPFMNLPEKRSEQRVLYAQLVANATSGATT</sequence>
<reference evidence="2 3" key="1">
    <citation type="submission" date="2007-04" db="EMBL/GenBank/DDBJ databases">
        <title>Complete genome sequence of Burkholderia multivorans ATCC 17616.</title>
        <authorList>
            <person name="Ohtsubo Y."/>
            <person name="Yamashita A."/>
            <person name="Kurokawa K."/>
            <person name="Takami H."/>
            <person name="Yuhara S."/>
            <person name="Nishiyama E."/>
            <person name="Endo R."/>
            <person name="Miyazaki R."/>
            <person name="Ono A."/>
            <person name="Yano K."/>
            <person name="Ito M."/>
            <person name="Sota M."/>
            <person name="Yuji N."/>
            <person name="Hattori M."/>
            <person name="Tsuda M."/>
        </authorList>
    </citation>
    <scope>NUCLEOTIDE SEQUENCE [LARGE SCALE GENOMIC DNA]</scope>
    <source>
        <strain evidence="3">ATCC 17616 / 249</strain>
    </source>
</reference>
<dbReference type="AlphaFoldDB" id="A0A0H3KLB0"/>
<evidence type="ECO:0000313" key="2">
    <source>
        <dbReference type="EMBL" id="BAG46012.1"/>
    </source>
</evidence>
<keyword evidence="3" id="KW-1185">Reference proteome</keyword>
<keyword evidence="1" id="KW-0812">Transmembrane</keyword>
<dbReference type="STRING" id="395019.BMULJ_04155"/>
<evidence type="ECO:0008006" key="4">
    <source>
        <dbReference type="Google" id="ProtNLM"/>
    </source>
</evidence>
<dbReference type="Proteomes" id="UP000008815">
    <property type="component" value="Chromosome 2"/>
</dbReference>
<dbReference type="eggNOG" id="ENOG502ZQUV">
    <property type="taxonomic scope" value="Bacteria"/>
</dbReference>
<evidence type="ECO:0000256" key="1">
    <source>
        <dbReference type="SAM" id="Phobius"/>
    </source>
</evidence>
<protein>
    <recommendedName>
        <fullName evidence="4">Gluconate 2-dehydrogenase subunit 3 family protein</fullName>
    </recommendedName>
</protein>
<feature type="transmembrane region" description="Helical" evidence="1">
    <location>
        <begin position="12"/>
        <end position="36"/>
    </location>
</feature>
<accession>A0A0H3KLB0</accession>
<gene>
    <name evidence="2" type="ordered locus">BMULJ_04155</name>
</gene>